<keyword evidence="1" id="KW-0732">Signal</keyword>
<evidence type="ECO:0000313" key="2">
    <source>
        <dbReference type="EMBL" id="MEK0169953.1"/>
    </source>
</evidence>
<feature type="non-terminal residue" evidence="2">
    <location>
        <position position="95"/>
    </location>
</feature>
<evidence type="ECO:0000256" key="1">
    <source>
        <dbReference type="SAM" id="SignalP"/>
    </source>
</evidence>
<dbReference type="RefSeq" id="WP_340484214.1">
    <property type="nucleotide sequence ID" value="NZ_JBBLYY010000003.1"/>
</dbReference>
<accession>A0ABU8Y7L2</accession>
<comment type="caution">
    <text evidence="2">The sequence shown here is derived from an EMBL/GenBank/DDBJ whole genome shotgun (WGS) entry which is preliminary data.</text>
</comment>
<name>A0ABU8Y7L2_9MICO</name>
<dbReference type="Proteomes" id="UP001370299">
    <property type="component" value="Unassembled WGS sequence"/>
</dbReference>
<dbReference type="EMBL" id="JBBLYY010000003">
    <property type="protein sequence ID" value="MEK0169953.1"/>
    <property type="molecule type" value="Genomic_DNA"/>
</dbReference>
<keyword evidence="3" id="KW-1185">Reference proteome</keyword>
<protein>
    <submittedName>
        <fullName evidence="2">Uncharacterized protein</fullName>
    </submittedName>
</protein>
<gene>
    <name evidence="2" type="ORF">WMN62_00555</name>
</gene>
<feature type="signal peptide" evidence="1">
    <location>
        <begin position="1"/>
        <end position="40"/>
    </location>
</feature>
<sequence>MDTTSRAPWLTVLRIALLGVGTLAALVLLSLAFGARPASAADAASAPPAQTQQRGLVTGVVDGLGETVHDVSGGVGRVVGGVVDPVRTAVAPAPA</sequence>
<evidence type="ECO:0000313" key="3">
    <source>
        <dbReference type="Proteomes" id="UP001370299"/>
    </source>
</evidence>
<organism evidence="2 3">
    <name type="scientific">Curtobacterium citreum</name>
    <dbReference type="NCBI Taxonomy" id="2036"/>
    <lineage>
        <taxon>Bacteria</taxon>
        <taxon>Bacillati</taxon>
        <taxon>Actinomycetota</taxon>
        <taxon>Actinomycetes</taxon>
        <taxon>Micrococcales</taxon>
        <taxon>Microbacteriaceae</taxon>
        <taxon>Curtobacterium</taxon>
    </lineage>
</organism>
<reference evidence="2 3" key="1">
    <citation type="submission" date="2024-03" db="EMBL/GenBank/DDBJ databases">
        <title>Whole genomes of four grape xylem sap localized bacterial endophytes.</title>
        <authorList>
            <person name="Kumar G."/>
            <person name="Savka M.A."/>
        </authorList>
    </citation>
    <scope>NUCLEOTIDE SEQUENCE [LARGE SCALE GENOMIC DNA]</scope>
    <source>
        <strain evidence="2 3">RIT_GXS8</strain>
    </source>
</reference>
<feature type="chain" id="PRO_5045806091" evidence="1">
    <location>
        <begin position="41"/>
        <end position="95"/>
    </location>
</feature>
<proteinExistence type="predicted"/>